<reference evidence="1" key="1">
    <citation type="submission" date="2021-10" db="EMBL/GenBank/DDBJ databases">
        <authorList>
            <person name="Dean J.D."/>
            <person name="Kim M.K."/>
            <person name="Newey C.N."/>
            <person name="Stoker T.S."/>
            <person name="Thompson D.W."/>
            <person name="Grose J.H."/>
        </authorList>
    </citation>
    <scope>NUCLEOTIDE SEQUENCE</scope>
    <source>
        <strain evidence="1">BT635</strain>
    </source>
</reference>
<sequence length="78" mass="8650">MKNVVYLLIGFTRPAITSAPAFAIAITGLNSDCHPPPGILTRILKLTCFYTDALRLIRLSEQQAAPKQAIHQELLQLY</sequence>
<dbReference type="EMBL" id="JAJADQ010000001">
    <property type="protein sequence ID" value="MCB2375972.1"/>
    <property type="molecule type" value="Genomic_DNA"/>
</dbReference>
<organism evidence="1 2">
    <name type="scientific">Hymenobacter nitidus</name>
    <dbReference type="NCBI Taxonomy" id="2880929"/>
    <lineage>
        <taxon>Bacteria</taxon>
        <taxon>Pseudomonadati</taxon>
        <taxon>Bacteroidota</taxon>
        <taxon>Cytophagia</taxon>
        <taxon>Cytophagales</taxon>
        <taxon>Hymenobacteraceae</taxon>
        <taxon>Hymenobacter</taxon>
    </lineage>
</organism>
<gene>
    <name evidence="1" type="ORF">LGH70_00150</name>
</gene>
<dbReference type="Proteomes" id="UP001165297">
    <property type="component" value="Unassembled WGS sequence"/>
</dbReference>
<proteinExistence type="predicted"/>
<evidence type="ECO:0000313" key="1">
    <source>
        <dbReference type="EMBL" id="MCB2375972.1"/>
    </source>
</evidence>
<comment type="caution">
    <text evidence="1">The sequence shown here is derived from an EMBL/GenBank/DDBJ whole genome shotgun (WGS) entry which is preliminary data.</text>
</comment>
<name>A0ABS8A8A7_9BACT</name>
<dbReference type="RefSeq" id="WP_226181546.1">
    <property type="nucleotide sequence ID" value="NZ_JAJADQ010000001.1"/>
</dbReference>
<protein>
    <submittedName>
        <fullName evidence="1">Uncharacterized protein</fullName>
    </submittedName>
</protein>
<keyword evidence="2" id="KW-1185">Reference proteome</keyword>
<accession>A0ABS8A8A7</accession>
<evidence type="ECO:0000313" key="2">
    <source>
        <dbReference type="Proteomes" id="UP001165297"/>
    </source>
</evidence>